<reference evidence="2" key="1">
    <citation type="submission" date="2017-05" db="EMBL/GenBank/DDBJ databases">
        <authorList>
            <person name="Rodrigo-Torres L."/>
            <person name="Arahal R. D."/>
            <person name="Lucena T."/>
        </authorList>
    </citation>
    <scope>NUCLEOTIDE SEQUENCE [LARGE SCALE GENOMIC DNA]</scope>
    <source>
        <strain evidence="2">CECT 8649</strain>
    </source>
</reference>
<organism evidence="1 2">
    <name type="scientific">Pelagimonas phthalicica</name>
    <dbReference type="NCBI Taxonomy" id="1037362"/>
    <lineage>
        <taxon>Bacteria</taxon>
        <taxon>Pseudomonadati</taxon>
        <taxon>Pseudomonadota</taxon>
        <taxon>Alphaproteobacteria</taxon>
        <taxon>Rhodobacterales</taxon>
        <taxon>Roseobacteraceae</taxon>
        <taxon>Pelagimonas</taxon>
    </lineage>
</organism>
<gene>
    <name evidence="1" type="ORF">TRP8649_02687</name>
</gene>
<dbReference type="EMBL" id="FXXP01000002">
    <property type="protein sequence ID" value="SMX28562.1"/>
    <property type="molecule type" value="Genomic_DNA"/>
</dbReference>
<protein>
    <submittedName>
        <fullName evidence="1">Uncharacterized protein</fullName>
    </submittedName>
</protein>
<keyword evidence="2" id="KW-1185">Reference proteome</keyword>
<sequence>MNVSSAAGGSKVLQNFCKFRGRNLDARAADVVGRVDIGLLWEGQG</sequence>
<name>A0A238JF22_9RHOB</name>
<evidence type="ECO:0000313" key="2">
    <source>
        <dbReference type="Proteomes" id="UP000225972"/>
    </source>
</evidence>
<accession>A0A238JF22</accession>
<dbReference type="Proteomes" id="UP000225972">
    <property type="component" value="Unassembled WGS sequence"/>
</dbReference>
<dbReference type="AlphaFoldDB" id="A0A238JF22"/>
<evidence type="ECO:0000313" key="1">
    <source>
        <dbReference type="EMBL" id="SMX28562.1"/>
    </source>
</evidence>
<proteinExistence type="predicted"/>